<dbReference type="Proteomes" id="UP001597460">
    <property type="component" value="Unassembled WGS sequence"/>
</dbReference>
<keyword evidence="2" id="KW-0808">Transferase</keyword>
<evidence type="ECO:0000259" key="1">
    <source>
        <dbReference type="PROSITE" id="PS51186"/>
    </source>
</evidence>
<comment type="caution">
    <text evidence="2">The sequence shown here is derived from an EMBL/GenBank/DDBJ whole genome shotgun (WGS) entry which is preliminary data.</text>
</comment>
<feature type="domain" description="N-acetyltransferase" evidence="1">
    <location>
        <begin position="9"/>
        <end position="151"/>
    </location>
</feature>
<sequence>MSVQIFIATEIHTFLAEDICNLIEKAAHQRGTGIAKREPAYIKTKMTNGNAVIALDGDQLAGFCYVEVWGDKKYVANSGLIVHPDYRGQGLAKKIKAKAFELSRKKYPGSKLFGITTSLPVMKINSDLGYRPVTFSELTQDETFWKGCQSCPNYDILTRNNRKNCLCTGMLFDPTHPNNKPKQEREKNIAKYYRWVKLKTVKYLKKINPINLFLTL</sequence>
<dbReference type="SUPFAM" id="SSF55729">
    <property type="entry name" value="Acyl-CoA N-acyltransferases (Nat)"/>
    <property type="match status" value="1"/>
</dbReference>
<dbReference type="EMBL" id="JBHULI010000001">
    <property type="protein sequence ID" value="MFD2530988.1"/>
    <property type="molecule type" value="Genomic_DNA"/>
</dbReference>
<dbReference type="RefSeq" id="WP_390297174.1">
    <property type="nucleotide sequence ID" value="NZ_JBHULI010000001.1"/>
</dbReference>
<keyword evidence="3" id="KW-1185">Reference proteome</keyword>
<evidence type="ECO:0000313" key="2">
    <source>
        <dbReference type="EMBL" id="MFD2530988.1"/>
    </source>
</evidence>
<dbReference type="InterPro" id="IPR000182">
    <property type="entry name" value="GNAT_dom"/>
</dbReference>
<dbReference type="CDD" id="cd04301">
    <property type="entry name" value="NAT_SF"/>
    <property type="match status" value="1"/>
</dbReference>
<dbReference type="Gene3D" id="3.40.630.30">
    <property type="match status" value="1"/>
</dbReference>
<proteinExistence type="predicted"/>
<accession>A0ABW5JE32</accession>
<evidence type="ECO:0000313" key="3">
    <source>
        <dbReference type="Proteomes" id="UP001597460"/>
    </source>
</evidence>
<dbReference type="PROSITE" id="PS51186">
    <property type="entry name" value="GNAT"/>
    <property type="match status" value="1"/>
</dbReference>
<organism evidence="2 3">
    <name type="scientific">Gracilimonas halophila</name>
    <dbReference type="NCBI Taxonomy" id="1834464"/>
    <lineage>
        <taxon>Bacteria</taxon>
        <taxon>Pseudomonadati</taxon>
        <taxon>Balneolota</taxon>
        <taxon>Balneolia</taxon>
        <taxon>Balneolales</taxon>
        <taxon>Balneolaceae</taxon>
        <taxon>Gracilimonas</taxon>
    </lineage>
</organism>
<dbReference type="EC" id="2.3.1.-" evidence="2"/>
<name>A0ABW5JE32_9BACT</name>
<reference evidence="3" key="1">
    <citation type="journal article" date="2019" name="Int. J. Syst. Evol. Microbiol.">
        <title>The Global Catalogue of Microorganisms (GCM) 10K type strain sequencing project: providing services to taxonomists for standard genome sequencing and annotation.</title>
        <authorList>
            <consortium name="The Broad Institute Genomics Platform"/>
            <consortium name="The Broad Institute Genome Sequencing Center for Infectious Disease"/>
            <person name="Wu L."/>
            <person name="Ma J."/>
        </authorList>
    </citation>
    <scope>NUCLEOTIDE SEQUENCE [LARGE SCALE GENOMIC DNA]</scope>
    <source>
        <strain evidence="3">KCTC 52042</strain>
    </source>
</reference>
<keyword evidence="2" id="KW-0012">Acyltransferase</keyword>
<dbReference type="InterPro" id="IPR016181">
    <property type="entry name" value="Acyl_CoA_acyltransferase"/>
</dbReference>
<protein>
    <submittedName>
        <fullName evidence="2">GNAT family N-acetyltransferase</fullName>
        <ecNumber evidence="2">2.3.1.-</ecNumber>
    </submittedName>
</protein>
<gene>
    <name evidence="2" type="ORF">ACFSVN_00850</name>
</gene>
<dbReference type="Pfam" id="PF00583">
    <property type="entry name" value="Acetyltransf_1"/>
    <property type="match status" value="1"/>
</dbReference>
<dbReference type="GO" id="GO:0016746">
    <property type="term" value="F:acyltransferase activity"/>
    <property type="evidence" value="ECO:0007669"/>
    <property type="project" value="UniProtKB-KW"/>
</dbReference>